<evidence type="ECO:0000313" key="3">
    <source>
        <dbReference type="EMBL" id="RXG28605.1"/>
    </source>
</evidence>
<dbReference type="PRINTS" id="PR01713">
    <property type="entry name" value="NUCEPIMERASE"/>
</dbReference>
<reference evidence="3 6" key="3">
    <citation type="submission" date="2018-07" db="EMBL/GenBank/DDBJ databases">
        <title>Leeuwenhoekiella genomics.</title>
        <authorList>
            <person name="Tahon G."/>
            <person name="Willems A."/>
        </authorList>
    </citation>
    <scope>NUCLEOTIDE SEQUENCE [LARGE SCALE GENOMIC DNA]</scope>
    <source>
        <strain evidence="3 6">LMG 24856</strain>
    </source>
</reference>
<dbReference type="SUPFAM" id="SSF51735">
    <property type="entry name" value="NAD(P)-binding Rossmann-fold domains"/>
    <property type="match status" value="1"/>
</dbReference>
<keyword evidence="6" id="KW-1185">Reference proteome</keyword>
<dbReference type="PANTHER" id="PTHR43574">
    <property type="entry name" value="EPIMERASE-RELATED"/>
    <property type="match status" value="1"/>
</dbReference>
<protein>
    <submittedName>
        <fullName evidence="4">Nucleoside-diphosphate-sugar epimerase</fullName>
    </submittedName>
</protein>
<dbReference type="OrthoDB" id="9801785at2"/>
<reference evidence="5" key="1">
    <citation type="submission" date="2016-11" db="EMBL/GenBank/DDBJ databases">
        <authorList>
            <person name="Varghese N."/>
            <person name="Submissions S."/>
        </authorList>
    </citation>
    <scope>NUCLEOTIDE SEQUENCE [LARGE SCALE GENOMIC DNA]</scope>
    <source>
        <strain evidence="5">DSM 19859</strain>
    </source>
</reference>
<evidence type="ECO:0000259" key="2">
    <source>
        <dbReference type="Pfam" id="PF01370"/>
    </source>
</evidence>
<keyword evidence="1" id="KW-0520">NAD</keyword>
<gene>
    <name evidence="3" type="ORF">DSM01_2066</name>
    <name evidence="4" type="ORF">SAMN04487999_0409</name>
</gene>
<evidence type="ECO:0000313" key="6">
    <source>
        <dbReference type="Proteomes" id="UP000290037"/>
    </source>
</evidence>
<dbReference type="InterPro" id="IPR036291">
    <property type="entry name" value="NAD(P)-bd_dom_sf"/>
</dbReference>
<reference evidence="4" key="2">
    <citation type="submission" date="2016-11" db="EMBL/GenBank/DDBJ databases">
        <authorList>
            <person name="Jaros S."/>
            <person name="Januszkiewicz K."/>
            <person name="Wedrychowicz H."/>
        </authorList>
    </citation>
    <scope>NUCLEOTIDE SEQUENCE [LARGE SCALE GENOMIC DNA]</scope>
    <source>
        <strain evidence="4">DSM 19859</strain>
    </source>
</reference>
<dbReference type="Proteomes" id="UP000290037">
    <property type="component" value="Unassembled WGS sequence"/>
</dbReference>
<evidence type="ECO:0000313" key="5">
    <source>
        <dbReference type="Proteomes" id="UP000184240"/>
    </source>
</evidence>
<name>A0A1M5TNC2_9FLAO</name>
<organism evidence="4 5">
    <name type="scientific">Leeuwenhoekiella palythoae</name>
    <dbReference type="NCBI Taxonomy" id="573501"/>
    <lineage>
        <taxon>Bacteria</taxon>
        <taxon>Pseudomonadati</taxon>
        <taxon>Bacteroidota</taxon>
        <taxon>Flavobacteriia</taxon>
        <taxon>Flavobacteriales</taxon>
        <taxon>Flavobacteriaceae</taxon>
        <taxon>Leeuwenhoekiella</taxon>
    </lineage>
</organism>
<accession>A0A1M5TNC2</accession>
<sequence>MKILVTGAAGFIGSHCAERLQAMNHEVTGIDNFSPYYSPDLKDRNAKALERAGIPILIVDLRTPKDFEKLPTDFDYIFHFAAQPGIAATSSFEDYLMNNLVATKNLIDFALKCKGLKLFANISTSSIYGLRATLTEDAAPEPASFYGVTKLAAEQIVLSKTREQKMNTCSLRLFSVYGPRERPEKLYTKLIGCGFFHQEFPLFEGSEDHVRSFTFVDDIIDGVVSVIGKEDVVRGEVINLGTEQEHTTGEGIAIVEELLNTKIRKDIVPKRGGDQMFTKANIEKARRLLNYNPSTTLKEGLQKQIEWYRQEFVD</sequence>
<dbReference type="Pfam" id="PF01370">
    <property type="entry name" value="Epimerase"/>
    <property type="match status" value="1"/>
</dbReference>
<dbReference type="AlphaFoldDB" id="A0A1M5TNC2"/>
<feature type="domain" description="NAD-dependent epimerase/dehydratase" evidence="2">
    <location>
        <begin position="3"/>
        <end position="241"/>
    </location>
</feature>
<dbReference type="Proteomes" id="UP000184240">
    <property type="component" value="Unassembled WGS sequence"/>
</dbReference>
<dbReference type="EMBL" id="QOVN01000004">
    <property type="protein sequence ID" value="RXG28605.1"/>
    <property type="molecule type" value="Genomic_DNA"/>
</dbReference>
<evidence type="ECO:0000256" key="1">
    <source>
        <dbReference type="ARBA" id="ARBA00023027"/>
    </source>
</evidence>
<proteinExistence type="predicted"/>
<dbReference type="EMBL" id="FQXT01000001">
    <property type="protein sequence ID" value="SHH52282.1"/>
    <property type="molecule type" value="Genomic_DNA"/>
</dbReference>
<dbReference type="InterPro" id="IPR001509">
    <property type="entry name" value="Epimerase_deHydtase"/>
</dbReference>
<dbReference type="Gene3D" id="3.40.50.720">
    <property type="entry name" value="NAD(P)-binding Rossmann-like Domain"/>
    <property type="match status" value="1"/>
</dbReference>
<dbReference type="RefSeq" id="WP_072979809.1">
    <property type="nucleotide sequence ID" value="NZ_FQXT01000001.1"/>
</dbReference>
<evidence type="ECO:0000313" key="4">
    <source>
        <dbReference type="EMBL" id="SHH52282.1"/>
    </source>
</evidence>
<dbReference type="STRING" id="573501.SAMN04487999_0409"/>